<dbReference type="Proteomes" id="UP000183031">
    <property type="component" value="Unassembled WGS sequence"/>
</dbReference>
<dbReference type="PROSITE" id="PS51725">
    <property type="entry name" value="ABM"/>
    <property type="match status" value="1"/>
</dbReference>
<dbReference type="InterPro" id="IPR050744">
    <property type="entry name" value="AI-2_Isomerase_LsrG"/>
</dbReference>
<dbReference type="InterPro" id="IPR011008">
    <property type="entry name" value="Dimeric_a/b-barrel"/>
</dbReference>
<dbReference type="PANTHER" id="PTHR33336">
    <property type="entry name" value="QUINOL MONOOXYGENASE YGIN-RELATED"/>
    <property type="match status" value="1"/>
</dbReference>
<sequence>MITVIAEIKVKPGHRATVLQAIEKLVPLVLAEDGCGEYTPMVDSNTQAPWQKRSPDSVFMLEKWESMAHLEKHLAIEHMLKHRETIKDSVLDTEIYILENAL</sequence>
<comment type="caution">
    <text evidence="2">The sequence shown here is derived from an EMBL/GenBank/DDBJ whole genome shotgun (WGS) entry which is preliminary data.</text>
</comment>
<dbReference type="GO" id="GO:0004497">
    <property type="term" value="F:monooxygenase activity"/>
    <property type="evidence" value="ECO:0007669"/>
    <property type="project" value="UniProtKB-KW"/>
</dbReference>
<evidence type="ECO:0000313" key="3">
    <source>
        <dbReference type="Proteomes" id="UP000183031"/>
    </source>
</evidence>
<dbReference type="InterPro" id="IPR007138">
    <property type="entry name" value="ABM_dom"/>
</dbReference>
<dbReference type="EMBL" id="FMUT01000006">
    <property type="protein sequence ID" value="SCY76419.1"/>
    <property type="molecule type" value="Genomic_DNA"/>
</dbReference>
<keyword evidence="3" id="KW-1185">Reference proteome</keyword>
<accession>A0A1G5ILF4</accession>
<dbReference type="SUPFAM" id="SSF54909">
    <property type="entry name" value="Dimeric alpha+beta barrel"/>
    <property type="match status" value="1"/>
</dbReference>
<gene>
    <name evidence="2" type="ORF">SAMN02927935_02308</name>
</gene>
<dbReference type="PANTHER" id="PTHR33336:SF3">
    <property type="entry name" value="ABM DOMAIN-CONTAINING PROTEIN"/>
    <property type="match status" value="1"/>
</dbReference>
<proteinExistence type="predicted"/>
<protein>
    <submittedName>
        <fullName evidence="2">Quinol monooxygenase YgiN</fullName>
    </submittedName>
</protein>
<organism evidence="2 3">
    <name type="scientific">Serratia nematodiphila</name>
    <dbReference type="NCBI Taxonomy" id="458197"/>
    <lineage>
        <taxon>Bacteria</taxon>
        <taxon>Pseudomonadati</taxon>
        <taxon>Pseudomonadota</taxon>
        <taxon>Gammaproteobacteria</taxon>
        <taxon>Enterobacterales</taxon>
        <taxon>Yersiniaceae</taxon>
        <taxon>Serratia</taxon>
    </lineage>
</organism>
<dbReference type="GeneID" id="93698694"/>
<keyword evidence="2" id="KW-0560">Oxidoreductase</keyword>
<dbReference type="Gene3D" id="3.30.70.100">
    <property type="match status" value="1"/>
</dbReference>
<name>A0A1G5ILF4_9GAMM</name>
<evidence type="ECO:0000313" key="2">
    <source>
        <dbReference type="EMBL" id="SCY76419.1"/>
    </source>
</evidence>
<keyword evidence="2" id="KW-0503">Monooxygenase</keyword>
<dbReference type="Pfam" id="PF03992">
    <property type="entry name" value="ABM"/>
    <property type="match status" value="1"/>
</dbReference>
<feature type="domain" description="ABM" evidence="1">
    <location>
        <begin position="2"/>
        <end position="98"/>
    </location>
</feature>
<reference evidence="2 3" key="1">
    <citation type="submission" date="2016-10" db="EMBL/GenBank/DDBJ databases">
        <authorList>
            <person name="Varghese N."/>
            <person name="Submissions S."/>
        </authorList>
    </citation>
    <scope>NUCLEOTIDE SEQUENCE [LARGE SCALE GENOMIC DNA]</scope>
    <source>
        <strain evidence="2 3">CGMCC 1.6853</strain>
    </source>
</reference>
<evidence type="ECO:0000259" key="1">
    <source>
        <dbReference type="PROSITE" id="PS51725"/>
    </source>
</evidence>
<dbReference type="RefSeq" id="WP_004937258.1">
    <property type="nucleotide sequence ID" value="NZ_CBCSIN010000004.1"/>
</dbReference>